<dbReference type="AlphaFoldDB" id="A0A0G0RUC6"/>
<comment type="caution">
    <text evidence="1">The sequence shown here is derived from an EMBL/GenBank/DDBJ whole genome shotgun (WGS) entry which is preliminary data.</text>
</comment>
<organism evidence="1 2">
    <name type="scientific">Candidatus Woesebacteria bacterium GW2011_GWF1_40_24</name>
    <dbReference type="NCBI Taxonomy" id="1618601"/>
    <lineage>
        <taxon>Bacteria</taxon>
        <taxon>Candidatus Woeseibacteriota</taxon>
    </lineage>
</organism>
<accession>A0A0G0RUC6</accession>
<evidence type="ECO:0000313" key="1">
    <source>
        <dbReference type="EMBL" id="KKR56128.1"/>
    </source>
</evidence>
<reference evidence="1 2" key="1">
    <citation type="journal article" date="2015" name="Nature">
        <title>rRNA introns, odd ribosomes, and small enigmatic genomes across a large radiation of phyla.</title>
        <authorList>
            <person name="Brown C.T."/>
            <person name="Hug L.A."/>
            <person name="Thomas B.C."/>
            <person name="Sharon I."/>
            <person name="Castelle C.J."/>
            <person name="Singh A."/>
            <person name="Wilkins M.J."/>
            <person name="Williams K.H."/>
            <person name="Banfield J.F."/>
        </authorList>
    </citation>
    <scope>NUCLEOTIDE SEQUENCE [LARGE SCALE GENOMIC DNA]</scope>
</reference>
<dbReference type="Pfam" id="PF13730">
    <property type="entry name" value="HTH_36"/>
    <property type="match status" value="1"/>
</dbReference>
<dbReference type="InterPro" id="IPR036388">
    <property type="entry name" value="WH-like_DNA-bd_sf"/>
</dbReference>
<protein>
    <submittedName>
        <fullName evidence="1">Primosome, DnaD subunit</fullName>
    </submittedName>
</protein>
<gene>
    <name evidence="1" type="ORF">UT93_C0004G0006</name>
</gene>
<dbReference type="Proteomes" id="UP000034627">
    <property type="component" value="Unassembled WGS sequence"/>
</dbReference>
<name>A0A0G0RUC6_9BACT</name>
<evidence type="ECO:0000313" key="2">
    <source>
        <dbReference type="Proteomes" id="UP000034627"/>
    </source>
</evidence>
<sequence>MDMDKKDKYRSLWLRMSYSVVRDGYIEKMGVRAFAIFMIIRTYANKENIAFPSMLRIAHLSGCNIRTVQKEIAKLEQFGWLEKQKMRDFNGRYRKNKYEILENNLIRGTGQSSFTDYPVEKFADGS</sequence>
<dbReference type="Gene3D" id="1.10.10.10">
    <property type="entry name" value="Winged helix-like DNA-binding domain superfamily/Winged helix DNA-binding domain"/>
    <property type="match status" value="1"/>
</dbReference>
<dbReference type="EMBL" id="LBYR01000004">
    <property type="protein sequence ID" value="KKR56128.1"/>
    <property type="molecule type" value="Genomic_DNA"/>
</dbReference>
<proteinExistence type="predicted"/>